<evidence type="ECO:0000256" key="4">
    <source>
        <dbReference type="ARBA" id="ARBA00022763"/>
    </source>
</evidence>
<feature type="compositionally biased region" description="Basic and acidic residues" evidence="11">
    <location>
        <begin position="61"/>
        <end position="79"/>
    </location>
</feature>
<evidence type="ECO:0000256" key="8">
    <source>
        <dbReference type="ARBA" id="ARBA00023242"/>
    </source>
</evidence>
<dbReference type="SUPFAM" id="SSF52540">
    <property type="entry name" value="P-loop containing nucleoside triphosphate hydrolases"/>
    <property type="match status" value="1"/>
</dbReference>
<dbReference type="Pfam" id="PF05192">
    <property type="entry name" value="MutS_III"/>
    <property type="match status" value="1"/>
</dbReference>
<proteinExistence type="inferred from homology"/>
<dbReference type="PROSITE" id="PS00486">
    <property type="entry name" value="DNA_MISMATCH_REPAIR_2"/>
    <property type="match status" value="1"/>
</dbReference>
<feature type="region of interest" description="Disordered" evidence="11">
    <location>
        <begin position="1"/>
        <end position="169"/>
    </location>
</feature>
<protein>
    <recommendedName>
        <fullName evidence="9">DNA mismatch repair protein</fullName>
    </recommendedName>
</protein>
<dbReference type="InterPro" id="IPR045076">
    <property type="entry name" value="MutS"/>
</dbReference>
<feature type="coiled-coil region" evidence="10">
    <location>
        <begin position="772"/>
        <end position="799"/>
    </location>
</feature>
<feature type="compositionally biased region" description="Polar residues" evidence="11">
    <location>
        <begin position="12"/>
        <end position="30"/>
    </location>
</feature>
<accession>A0A4V3SJX3</accession>
<comment type="subcellular location">
    <subcellularLocation>
        <location evidence="1">Nucleus</location>
    </subcellularLocation>
</comment>
<keyword evidence="4 9" id="KW-0227">DNA damage</keyword>
<evidence type="ECO:0000256" key="10">
    <source>
        <dbReference type="SAM" id="Coils"/>
    </source>
</evidence>
<keyword evidence="8" id="KW-0539">Nucleus</keyword>
<feature type="compositionally biased region" description="Acidic residues" evidence="11">
    <location>
        <begin position="107"/>
        <end position="120"/>
    </location>
</feature>
<dbReference type="FunFam" id="3.30.420.110:FF:000008">
    <property type="entry name" value="DNA mismatch repair protein"/>
    <property type="match status" value="1"/>
</dbReference>
<organism evidence="13 14">
    <name type="scientific">Ascodesmis nigricans</name>
    <dbReference type="NCBI Taxonomy" id="341454"/>
    <lineage>
        <taxon>Eukaryota</taxon>
        <taxon>Fungi</taxon>
        <taxon>Dikarya</taxon>
        <taxon>Ascomycota</taxon>
        <taxon>Pezizomycotina</taxon>
        <taxon>Pezizomycetes</taxon>
        <taxon>Pezizales</taxon>
        <taxon>Ascodesmidaceae</taxon>
        <taxon>Ascodesmis</taxon>
    </lineage>
</organism>
<dbReference type="Gene3D" id="1.10.1420.10">
    <property type="match status" value="2"/>
</dbReference>
<dbReference type="PIRSF" id="PIRSF037677">
    <property type="entry name" value="DNA_mis_repair_Msh6"/>
    <property type="match status" value="1"/>
</dbReference>
<dbReference type="SMART" id="SM00534">
    <property type="entry name" value="MUTSac"/>
    <property type="match status" value="1"/>
</dbReference>
<dbReference type="PANTHER" id="PTHR11361:SF122">
    <property type="entry name" value="DNA MISMATCH REPAIR PROTEIN MSH3"/>
    <property type="match status" value="1"/>
</dbReference>
<feature type="compositionally biased region" description="Acidic residues" evidence="11">
    <location>
        <begin position="229"/>
        <end position="241"/>
    </location>
</feature>
<evidence type="ECO:0000259" key="12">
    <source>
        <dbReference type="PROSITE" id="PS00486"/>
    </source>
</evidence>
<dbReference type="Gene3D" id="3.40.50.300">
    <property type="entry name" value="P-loop containing nucleotide triphosphate hydrolases"/>
    <property type="match status" value="1"/>
</dbReference>
<dbReference type="Pfam" id="PF01624">
    <property type="entry name" value="MutS_I"/>
    <property type="match status" value="1"/>
</dbReference>
<dbReference type="SUPFAM" id="SSF55271">
    <property type="entry name" value="DNA repair protein MutS, domain I"/>
    <property type="match status" value="1"/>
</dbReference>
<keyword evidence="5 9" id="KW-0067">ATP-binding</keyword>
<gene>
    <name evidence="13" type="ORF">EX30DRAFT_361460</name>
</gene>
<sequence length="1186" mass="131595">MSSQKPVAKGQRTISSFFAPKSSQKPSNAPTGPLAAANAKLRDAPKTTGKEKKLPVITRKKVADDVDKEGNRQENGREQDIEEEDEELAPSTSKSRRRPSKRTIADIEGDDDGDDEDGDYNDTAAGKNTEDDDDDLYSVPNPKKKLKTTPNTEIKTQKPPNRPLQSQTAAIYSYNCNQLAESTPATEDDFETLERKARLREQFRKKLGRIDIARNPGDMLDVNEPSNDPNEDDTPIGDDEPPTGAITARFGNGTKKAPKGGARKSGKLTPLDKQVVDIKKKYPDTILIVEVGYKFRFFGEDAKIASENLSIVCIPGKMRFDNHPSEAHYDKFASASIPVHRLHVHVRRLVSNGYKVGVVRQLETAALKAAGDNRNAPFERRLTNLYTKGTYIDDVDGLDGTDLSSGAGNGGAPNTGFILCLTEKPGGGTGTDEKAHVGMVAVQPSTGEVVYDQFDDGFMRSEIETRLLHIAPCEFLIVGELTKATEKLVSHLAGNTTTVLGGKTRIERVGKQKESEAEAATHITKFYANQVQASKSRDEATDKNSLLDAVTELPTLVTLCLSALIKHLSDYGLEHVLDLTKYFQPFSTRSHMLLNGNTLSSLEIYRNQTDHTSKGSLFWTLDKTKTRFGKRLLRNWVGRPLLDQHQLQERINAVEEMREGGDPKLEKLKELLSKISYDLEKGLIRIYYGKCTRPELLAILQAMNRVAFAFQPVDEPEQVGFKSALLNSCIASLPRIRDDVAGFLDVFSHPAAAKDDKYDFFKGSDDEEYEAINEQKLGIAAVEADLEEHKTEIASVLKLKKPIYVTVSGIEYLVEVPNDKTSLSRVPASWIKISGTKKLSRFHTPTVIRLLRERDQHKESLSLCCDQAFSRFLSRISTFYQPLRDTVYSLATLDCLLSLAAVSRQPGYSKPTFLHTSATSGIEIDIIDGRHPMVELLLPDTYIPNSTRISSSQGPQSLLITGPNMGGKSSYVRQTALICILAQIGSYVPAASARLSLLDAVFTRMGAFDNMITGESTFMVELSETSDILKSATQRSLVILDELGRGTSTHDGVAIAHAVLDYVVNKIKCACLFVTHYPLLARFEERYKGVVANRHMTFWEDGEERVTFLYKVGEGVAHRSYGLNVARLAGLPGSVLESAREKSRWLEEVLREREMRGWGRRVWEVLRDGDEEKALGLLQRVDELVV</sequence>
<evidence type="ECO:0000256" key="11">
    <source>
        <dbReference type="SAM" id="MobiDB-lite"/>
    </source>
</evidence>
<reference evidence="13 14" key="1">
    <citation type="submission" date="2019-04" db="EMBL/GenBank/DDBJ databases">
        <title>Comparative genomics and transcriptomics to analyze fruiting body development in filamentous ascomycetes.</title>
        <authorList>
            <consortium name="DOE Joint Genome Institute"/>
            <person name="Lutkenhaus R."/>
            <person name="Traeger S."/>
            <person name="Breuer J."/>
            <person name="Kuo A."/>
            <person name="Lipzen A."/>
            <person name="Pangilinan J."/>
            <person name="Dilworth D."/>
            <person name="Sandor L."/>
            <person name="Poggeler S."/>
            <person name="Barry K."/>
            <person name="Grigoriev I.V."/>
            <person name="Nowrousian M."/>
        </authorList>
    </citation>
    <scope>NUCLEOTIDE SEQUENCE [LARGE SCALE GENOMIC DNA]</scope>
    <source>
        <strain evidence="13 14">CBS 389.68</strain>
    </source>
</reference>
<dbReference type="InterPro" id="IPR007695">
    <property type="entry name" value="DNA_mismatch_repair_MutS-lik_N"/>
</dbReference>
<dbReference type="GO" id="GO:0006298">
    <property type="term" value="P:mismatch repair"/>
    <property type="evidence" value="ECO:0007669"/>
    <property type="project" value="InterPro"/>
</dbReference>
<evidence type="ECO:0000256" key="7">
    <source>
        <dbReference type="ARBA" id="ARBA00023204"/>
    </source>
</evidence>
<evidence type="ECO:0000313" key="14">
    <source>
        <dbReference type="Proteomes" id="UP000298138"/>
    </source>
</evidence>
<dbReference type="InterPro" id="IPR000432">
    <property type="entry name" value="DNA_mismatch_repair_MutS_C"/>
</dbReference>
<evidence type="ECO:0000256" key="9">
    <source>
        <dbReference type="PIRNR" id="PIRNR037677"/>
    </source>
</evidence>
<evidence type="ECO:0000256" key="5">
    <source>
        <dbReference type="ARBA" id="ARBA00022840"/>
    </source>
</evidence>
<keyword evidence="3 9" id="KW-0547">Nucleotide-binding</keyword>
<comment type="function">
    <text evidence="9">Component of the post-replicative DNA mismatch repair system (MMR).</text>
</comment>
<dbReference type="GO" id="GO:0030983">
    <property type="term" value="F:mismatched DNA binding"/>
    <property type="evidence" value="ECO:0007669"/>
    <property type="project" value="UniProtKB-UniRule"/>
</dbReference>
<dbReference type="STRING" id="341454.A0A4V3SJX3"/>
<dbReference type="InParanoid" id="A0A4V3SJX3"/>
<dbReference type="Proteomes" id="UP000298138">
    <property type="component" value="Unassembled WGS sequence"/>
</dbReference>
<dbReference type="GO" id="GO:0005634">
    <property type="term" value="C:nucleus"/>
    <property type="evidence" value="ECO:0007669"/>
    <property type="project" value="UniProtKB-SubCell"/>
</dbReference>
<feature type="region of interest" description="Disordered" evidence="11">
    <location>
        <begin position="215"/>
        <end position="266"/>
    </location>
</feature>
<dbReference type="GO" id="GO:0006312">
    <property type="term" value="P:mitotic recombination"/>
    <property type="evidence" value="ECO:0007669"/>
    <property type="project" value="TreeGrafter"/>
</dbReference>
<dbReference type="Pfam" id="PF00488">
    <property type="entry name" value="MutS_V"/>
    <property type="match status" value="1"/>
</dbReference>
<dbReference type="FunCoup" id="A0A4V3SJX3">
    <property type="interactions" value="774"/>
</dbReference>
<dbReference type="SUPFAM" id="SSF48334">
    <property type="entry name" value="DNA repair protein MutS, domain III"/>
    <property type="match status" value="1"/>
</dbReference>
<evidence type="ECO:0000256" key="3">
    <source>
        <dbReference type="ARBA" id="ARBA00022741"/>
    </source>
</evidence>
<dbReference type="OrthoDB" id="121051at2759"/>
<keyword evidence="14" id="KW-1185">Reference proteome</keyword>
<feature type="compositionally biased region" description="Basic residues" evidence="11">
    <location>
        <begin position="256"/>
        <end position="266"/>
    </location>
</feature>
<dbReference type="InterPro" id="IPR017261">
    <property type="entry name" value="DNA_mismatch_repair_MutS/MSH"/>
</dbReference>
<name>A0A4V3SJX3_9PEZI</name>
<dbReference type="AlphaFoldDB" id="A0A4V3SJX3"/>
<feature type="compositionally biased region" description="Basic and acidic residues" evidence="11">
    <location>
        <begin position="40"/>
        <end position="54"/>
    </location>
</feature>
<dbReference type="InterPro" id="IPR007696">
    <property type="entry name" value="DNA_mismatch_repair_MutS_core"/>
</dbReference>
<evidence type="ECO:0000256" key="2">
    <source>
        <dbReference type="ARBA" id="ARBA00007094"/>
    </source>
</evidence>
<comment type="similarity">
    <text evidence="2">Belongs to the DNA mismatch repair MutS family. MSH3 subfamily.</text>
</comment>
<dbReference type="Gene3D" id="3.30.420.110">
    <property type="entry name" value="MutS, connector domain"/>
    <property type="match status" value="1"/>
</dbReference>
<dbReference type="InterPro" id="IPR007860">
    <property type="entry name" value="DNA_mmatch_repair_MutS_con_dom"/>
</dbReference>
<dbReference type="FunFam" id="1.10.1420.10:FF:000004">
    <property type="entry name" value="DNA mismatch repair protein Msh3"/>
    <property type="match status" value="1"/>
</dbReference>
<evidence type="ECO:0000256" key="1">
    <source>
        <dbReference type="ARBA" id="ARBA00004123"/>
    </source>
</evidence>
<keyword evidence="10" id="KW-0175">Coiled coil</keyword>
<dbReference type="EMBL" id="ML220112">
    <property type="protein sequence ID" value="TGZ85655.1"/>
    <property type="molecule type" value="Genomic_DNA"/>
</dbReference>
<dbReference type="FunFam" id="3.40.1170.10:FF:000006">
    <property type="entry name" value="DNA mismatch repair protein"/>
    <property type="match status" value="1"/>
</dbReference>
<dbReference type="InterPro" id="IPR027417">
    <property type="entry name" value="P-loop_NTPase"/>
</dbReference>
<evidence type="ECO:0000256" key="6">
    <source>
        <dbReference type="ARBA" id="ARBA00023125"/>
    </source>
</evidence>
<evidence type="ECO:0000313" key="13">
    <source>
        <dbReference type="EMBL" id="TGZ85655.1"/>
    </source>
</evidence>
<dbReference type="PANTHER" id="PTHR11361">
    <property type="entry name" value="DNA MISMATCH REPAIR PROTEIN MUTS FAMILY MEMBER"/>
    <property type="match status" value="1"/>
</dbReference>
<feature type="domain" description="DNA mismatch repair proteins mutS family" evidence="12">
    <location>
        <begin position="1036"/>
        <end position="1052"/>
    </location>
</feature>
<dbReference type="InterPro" id="IPR016151">
    <property type="entry name" value="DNA_mismatch_repair_MutS_N"/>
</dbReference>
<dbReference type="GO" id="GO:0140664">
    <property type="term" value="F:ATP-dependent DNA damage sensor activity"/>
    <property type="evidence" value="ECO:0007669"/>
    <property type="project" value="InterPro"/>
</dbReference>
<dbReference type="Gene3D" id="3.40.1170.10">
    <property type="entry name" value="DNA repair protein MutS, domain I"/>
    <property type="match status" value="1"/>
</dbReference>
<keyword evidence="6 9" id="KW-0238">DNA-binding</keyword>
<dbReference type="SMART" id="SM00533">
    <property type="entry name" value="MUTSd"/>
    <property type="match status" value="1"/>
</dbReference>
<dbReference type="GO" id="GO:0005524">
    <property type="term" value="F:ATP binding"/>
    <property type="evidence" value="ECO:0007669"/>
    <property type="project" value="UniProtKB-UniRule"/>
</dbReference>
<dbReference type="InterPro" id="IPR036187">
    <property type="entry name" value="DNA_mismatch_repair_MutS_sf"/>
</dbReference>
<dbReference type="NCBIfam" id="NF003810">
    <property type="entry name" value="PRK05399.1"/>
    <property type="match status" value="1"/>
</dbReference>
<keyword evidence="7 9" id="KW-0234">DNA repair</keyword>
<dbReference type="Pfam" id="PF05188">
    <property type="entry name" value="MutS_II"/>
    <property type="match status" value="1"/>
</dbReference>
<dbReference type="InterPro" id="IPR036678">
    <property type="entry name" value="MutS_con_dom_sf"/>
</dbReference>